<evidence type="ECO:0000313" key="1">
    <source>
        <dbReference type="EMBL" id="EMK25197.1"/>
    </source>
</evidence>
<sequence>MFHFLSYKSVDYFIDKNGLIEFCLLRLELILFSFVENVFLP</sequence>
<dbReference type="EMBL" id="ANCE01000068">
    <property type="protein sequence ID" value="EMK25197.1"/>
    <property type="molecule type" value="Genomic_DNA"/>
</dbReference>
<name>M6FDM2_9LEPT</name>
<comment type="caution">
    <text evidence="1">The sequence shown here is derived from an EMBL/GenBank/DDBJ whole genome shotgun (WGS) entry which is preliminary data.</text>
</comment>
<proteinExistence type="predicted"/>
<protein>
    <submittedName>
        <fullName evidence="1">Uncharacterized protein</fullName>
    </submittedName>
</protein>
<reference evidence="1 2" key="1">
    <citation type="submission" date="2013-01" db="EMBL/GenBank/DDBJ databases">
        <authorList>
            <person name="Harkins D.M."/>
            <person name="Durkin A.S."/>
            <person name="Brinkac L.M."/>
            <person name="Haft D.H."/>
            <person name="Selengut J.D."/>
            <person name="Sanka R."/>
            <person name="DePew J."/>
            <person name="Purushe J."/>
            <person name="Galloway R.L."/>
            <person name="Vinetz J.M."/>
            <person name="Sutton G.G."/>
            <person name="Nierman W.C."/>
            <person name="Fouts D.E."/>
        </authorList>
    </citation>
    <scope>NUCLEOTIDE SEQUENCE [LARGE SCALE GENOMIC DNA]</scope>
    <source>
        <strain evidence="1 2">Nikolaevo</strain>
    </source>
</reference>
<accession>M6FDM2</accession>
<evidence type="ECO:0000313" key="2">
    <source>
        <dbReference type="Proteomes" id="UP000011980"/>
    </source>
</evidence>
<gene>
    <name evidence="1" type="ORF">LEP1GSC008_4467</name>
</gene>
<dbReference type="AlphaFoldDB" id="M6FDM2"/>
<dbReference type="PATRIC" id="fig|1240687.3.peg.1152"/>
<dbReference type="Proteomes" id="UP000011980">
    <property type="component" value="Unassembled WGS sequence"/>
</dbReference>
<organism evidence="1 2">
    <name type="scientific">Leptospira kirschneri serovar Bulgarica str. Nikolaevo</name>
    <dbReference type="NCBI Taxonomy" id="1240687"/>
    <lineage>
        <taxon>Bacteria</taxon>
        <taxon>Pseudomonadati</taxon>
        <taxon>Spirochaetota</taxon>
        <taxon>Spirochaetia</taxon>
        <taxon>Leptospirales</taxon>
        <taxon>Leptospiraceae</taxon>
        <taxon>Leptospira</taxon>
    </lineage>
</organism>